<feature type="compositionally biased region" description="Basic residues" evidence="5">
    <location>
        <begin position="841"/>
        <end position="852"/>
    </location>
</feature>
<dbReference type="Pfam" id="PF00271">
    <property type="entry name" value="Helicase_C"/>
    <property type="match status" value="1"/>
</dbReference>
<evidence type="ECO:0000259" key="6">
    <source>
        <dbReference type="PROSITE" id="PS51192"/>
    </source>
</evidence>
<dbReference type="GO" id="GO:0016787">
    <property type="term" value="F:hydrolase activity"/>
    <property type="evidence" value="ECO:0007669"/>
    <property type="project" value="UniProtKB-KW"/>
</dbReference>
<dbReference type="InterPro" id="IPR049614">
    <property type="entry name" value="HrpB_DEXH"/>
</dbReference>
<keyword evidence="9" id="KW-1185">Reference proteome</keyword>
<evidence type="ECO:0000313" key="9">
    <source>
        <dbReference type="Proteomes" id="UP000234845"/>
    </source>
</evidence>
<dbReference type="GO" id="GO:0005524">
    <property type="term" value="F:ATP binding"/>
    <property type="evidence" value="ECO:0007669"/>
    <property type="project" value="UniProtKB-KW"/>
</dbReference>
<keyword evidence="2" id="KW-0378">Hydrolase</keyword>
<keyword evidence="4" id="KW-0067">ATP-binding</keyword>
<evidence type="ECO:0000256" key="4">
    <source>
        <dbReference type="ARBA" id="ARBA00022840"/>
    </source>
</evidence>
<dbReference type="InterPro" id="IPR014001">
    <property type="entry name" value="Helicase_ATP-bd"/>
</dbReference>
<dbReference type="AlphaFoldDB" id="A0A2N5Y4V2"/>
<dbReference type="SUPFAM" id="SSF52540">
    <property type="entry name" value="P-loop containing nucleoside triphosphate hydrolases"/>
    <property type="match status" value="2"/>
</dbReference>
<feature type="region of interest" description="Disordered" evidence="5">
    <location>
        <begin position="825"/>
        <end position="852"/>
    </location>
</feature>
<dbReference type="Pfam" id="PF24473">
    <property type="entry name" value="CON_HrpB"/>
    <property type="match status" value="1"/>
</dbReference>
<keyword evidence="1" id="KW-0547">Nucleotide-binding</keyword>
<dbReference type="GO" id="GO:0004386">
    <property type="term" value="F:helicase activity"/>
    <property type="evidence" value="ECO:0007669"/>
    <property type="project" value="UniProtKB-KW"/>
</dbReference>
<comment type="caution">
    <text evidence="8">The sequence shown here is derived from an EMBL/GenBank/DDBJ whole genome shotgun (WGS) entry which is preliminary data.</text>
</comment>
<evidence type="ECO:0000256" key="2">
    <source>
        <dbReference type="ARBA" id="ARBA00022801"/>
    </source>
</evidence>
<evidence type="ECO:0000313" key="8">
    <source>
        <dbReference type="EMBL" id="PLW83420.1"/>
    </source>
</evidence>
<feature type="domain" description="Helicase C-terminal" evidence="7">
    <location>
        <begin position="212"/>
        <end position="377"/>
    </location>
</feature>
<reference evidence="9" key="1">
    <citation type="submission" date="2017-11" db="EMBL/GenBank/DDBJ databases">
        <title>The draft genome sequence of Chromatocurvus sp. F02.</title>
        <authorList>
            <person name="Du Z.-J."/>
            <person name="Chang Y.-Q."/>
        </authorList>
    </citation>
    <scope>NUCLEOTIDE SEQUENCE [LARGE SCALE GENOMIC DNA]</scope>
    <source>
        <strain evidence="9">F02</strain>
    </source>
</reference>
<keyword evidence="3 8" id="KW-0347">Helicase</keyword>
<organism evidence="8 9">
    <name type="scientific">Kineobactrum sediminis</name>
    <dbReference type="NCBI Taxonomy" id="1905677"/>
    <lineage>
        <taxon>Bacteria</taxon>
        <taxon>Pseudomonadati</taxon>
        <taxon>Pseudomonadota</taxon>
        <taxon>Gammaproteobacteria</taxon>
        <taxon>Cellvibrionales</taxon>
        <taxon>Halieaceae</taxon>
        <taxon>Kineobactrum</taxon>
    </lineage>
</organism>
<dbReference type="PANTHER" id="PTHR43519">
    <property type="entry name" value="ATP-DEPENDENT RNA HELICASE HRPB"/>
    <property type="match status" value="1"/>
</dbReference>
<dbReference type="PANTHER" id="PTHR43519:SF1">
    <property type="entry name" value="ATP-DEPENDENT RNA HELICASE HRPB"/>
    <property type="match status" value="1"/>
</dbReference>
<name>A0A2N5Y4V2_9GAMM</name>
<proteinExistence type="predicted"/>
<dbReference type="Proteomes" id="UP000234845">
    <property type="component" value="Unassembled WGS sequence"/>
</dbReference>
<evidence type="ECO:0000256" key="3">
    <source>
        <dbReference type="ARBA" id="ARBA00022806"/>
    </source>
</evidence>
<dbReference type="PROSITE" id="PS51192">
    <property type="entry name" value="HELICASE_ATP_BIND_1"/>
    <property type="match status" value="1"/>
</dbReference>
<dbReference type="InterPro" id="IPR010225">
    <property type="entry name" value="HrpB"/>
</dbReference>
<dbReference type="Gene3D" id="1.20.120.1080">
    <property type="match status" value="1"/>
</dbReference>
<sequence>MLPPHLSEFPVTDVLPSLRTALAAGRDAVLEAPPGAGKTTVVPLALLAEEWLAGQLILLVQPRRVAARAAAARMASLLGEETGDRVGYRIRLETRVGPATRIEVITEGILTRRLQRDPSLAGVGLVIFDEFHERNLDSELGLALCLQGRELFREGPPLRLLVMSATLSGVPVAGLLDDPAVLTSQGRQFPVTVSHGASLAIGDSVVEPAAQAVRDALAGGEGSILVFLPGQGEIQRLARLLARQPLPDTVVAPLYGGLPLQRQQQAIEPCAPGQRKIVLATNIAETSLTIEGITTVIDSGLERQALFDSSTGTTRLATRRISRASAEQRAGRAGRLGPGHCHRLWSEEQQQRLAAQRTPEILQSDLAPLVLQLLAWGVYDPTELRWLDPPPAANYRQGLEVLALGEAAFARDDGRWQLTPHGVRLSQLPLHPRLGHMLLLACDLGATEAAALLAAALAERNPLADAGAELATTLAVLQGTQPCPKELQGWQRRCRQQARRYQQIVAQIYQPTAPVLSVPAEDLPAVLLASAWPDRIARRRSGGEADEFQLANGRSATLPAGDPLATAEWLAVGEVGGQRGSSADRIYSASQLNPARFSDVLAPLVTRTERAEWDDSADQFVAQSRQQVGRLTLASQTLQQLPEEALAAALGSLLRRRGLQLLPWTPALEQWRARVALLRRLDPDNTARPWPDLGDAALLASLEQWLLPWLGQVRKLQDFARVDLRQLLLNLLPWPLPLDLEQLAPERLVVPSGSSVAIDYLPDTPVLAVKLQEMFGCADTPRIANGRQLLQLHLLSPAQRPLQVTQDLATFWRNVYPEVKKEMRGRYPKHPWPDDPLKALPTRHVKRRVSGA</sequence>
<gene>
    <name evidence="8" type="primary">hrpB</name>
    <name evidence="8" type="ORF">CWI75_07385</name>
</gene>
<dbReference type="InterPro" id="IPR056329">
    <property type="entry name" value="CON_HrpB"/>
</dbReference>
<dbReference type="SMART" id="SM00847">
    <property type="entry name" value="HA2"/>
    <property type="match status" value="1"/>
</dbReference>
<dbReference type="SMART" id="SM00490">
    <property type="entry name" value="HELICc"/>
    <property type="match status" value="1"/>
</dbReference>
<evidence type="ECO:0000259" key="7">
    <source>
        <dbReference type="PROSITE" id="PS51194"/>
    </source>
</evidence>
<evidence type="ECO:0000256" key="1">
    <source>
        <dbReference type="ARBA" id="ARBA00022741"/>
    </source>
</evidence>
<dbReference type="Pfam" id="PF08482">
    <property type="entry name" value="HrpB_C"/>
    <property type="match status" value="1"/>
</dbReference>
<feature type="domain" description="Helicase ATP-binding" evidence="6">
    <location>
        <begin position="19"/>
        <end position="168"/>
    </location>
</feature>
<dbReference type="CDD" id="cd17990">
    <property type="entry name" value="DEXHc_HrpB"/>
    <property type="match status" value="1"/>
</dbReference>
<dbReference type="InterPro" id="IPR027417">
    <property type="entry name" value="P-loop_NTPase"/>
</dbReference>
<dbReference type="Pfam" id="PF00270">
    <property type="entry name" value="DEAD"/>
    <property type="match status" value="1"/>
</dbReference>
<dbReference type="Gene3D" id="3.40.50.300">
    <property type="entry name" value="P-loop containing nucleotide triphosphate hydrolases"/>
    <property type="match status" value="2"/>
</dbReference>
<dbReference type="InterPro" id="IPR011545">
    <property type="entry name" value="DEAD/DEAH_box_helicase_dom"/>
</dbReference>
<dbReference type="InterPro" id="IPR013689">
    <property type="entry name" value="RNA_helicase_ATP-dep_HrpB_C"/>
</dbReference>
<protein>
    <submittedName>
        <fullName evidence="8">ATP-dependent helicase HrpB</fullName>
    </submittedName>
</protein>
<dbReference type="InterPro" id="IPR007502">
    <property type="entry name" value="Helicase-assoc_dom"/>
</dbReference>
<dbReference type="PIRSF" id="PIRSF005496">
    <property type="entry name" value="ATP_hel_hrpB"/>
    <property type="match status" value="1"/>
</dbReference>
<accession>A0A2N5Y4V2</accession>
<dbReference type="PROSITE" id="PS51194">
    <property type="entry name" value="HELICASE_CTER"/>
    <property type="match status" value="1"/>
</dbReference>
<dbReference type="CDD" id="cd18791">
    <property type="entry name" value="SF2_C_RHA"/>
    <property type="match status" value="1"/>
</dbReference>
<dbReference type="OrthoDB" id="9805617at2"/>
<dbReference type="GO" id="GO:0003676">
    <property type="term" value="F:nucleic acid binding"/>
    <property type="evidence" value="ECO:0007669"/>
    <property type="project" value="InterPro"/>
</dbReference>
<dbReference type="NCBIfam" id="TIGR01970">
    <property type="entry name" value="DEAH_box_HrpB"/>
    <property type="match status" value="1"/>
</dbReference>
<feature type="compositionally biased region" description="Basic and acidic residues" evidence="5">
    <location>
        <begin position="825"/>
        <end position="837"/>
    </location>
</feature>
<dbReference type="EMBL" id="PKLZ01000003">
    <property type="protein sequence ID" value="PLW83420.1"/>
    <property type="molecule type" value="Genomic_DNA"/>
</dbReference>
<dbReference type="SMART" id="SM00487">
    <property type="entry name" value="DEXDc"/>
    <property type="match status" value="1"/>
</dbReference>
<dbReference type="InterPro" id="IPR001650">
    <property type="entry name" value="Helicase_C-like"/>
</dbReference>
<evidence type="ECO:0000256" key="5">
    <source>
        <dbReference type="SAM" id="MobiDB-lite"/>
    </source>
</evidence>
<dbReference type="RefSeq" id="WP_101521017.1">
    <property type="nucleotide sequence ID" value="NZ_PKLZ01000003.1"/>
</dbReference>